<accession>A0A066Z687</accession>
<comment type="caution">
    <text evidence="2">The sequence shown here is derived from an EMBL/GenBank/DDBJ whole genome shotgun (WGS) entry which is preliminary data.</text>
</comment>
<reference evidence="2 3" key="1">
    <citation type="submission" date="2014-05" db="EMBL/GenBank/DDBJ databases">
        <title>Draft Genome Sequence of Kitasatospora cheerisanensis KCTC 2395.</title>
        <authorList>
            <person name="Nam D.H."/>
        </authorList>
    </citation>
    <scope>NUCLEOTIDE SEQUENCE [LARGE SCALE GENOMIC DNA]</scope>
    <source>
        <strain evidence="2 3">KCTC 2395</strain>
    </source>
</reference>
<evidence type="ECO:0000313" key="2">
    <source>
        <dbReference type="EMBL" id="KDN85856.1"/>
    </source>
</evidence>
<evidence type="ECO:0000256" key="1">
    <source>
        <dbReference type="SAM" id="MobiDB-lite"/>
    </source>
</evidence>
<protein>
    <submittedName>
        <fullName evidence="2">Uncharacterized protein</fullName>
    </submittedName>
</protein>
<evidence type="ECO:0000313" key="3">
    <source>
        <dbReference type="Proteomes" id="UP000027178"/>
    </source>
</evidence>
<organism evidence="2 3">
    <name type="scientific">Kitasatospora cheerisanensis KCTC 2395</name>
    <dbReference type="NCBI Taxonomy" id="1348663"/>
    <lineage>
        <taxon>Bacteria</taxon>
        <taxon>Bacillati</taxon>
        <taxon>Actinomycetota</taxon>
        <taxon>Actinomycetes</taxon>
        <taxon>Kitasatosporales</taxon>
        <taxon>Streptomycetaceae</taxon>
        <taxon>Kitasatospora</taxon>
    </lineage>
</organism>
<dbReference type="HOGENOM" id="CLU_2569291_0_0_11"/>
<dbReference type="AlphaFoldDB" id="A0A066Z687"/>
<proteinExistence type="predicted"/>
<name>A0A066Z687_9ACTN</name>
<gene>
    <name evidence="2" type="ORF">KCH_25140</name>
</gene>
<dbReference type="EMBL" id="JNBY01000078">
    <property type="protein sequence ID" value="KDN85856.1"/>
    <property type="molecule type" value="Genomic_DNA"/>
</dbReference>
<sequence>MPTPTQPGRALRPGEHLRSPDGTWTVTAARHIELPIHGTSGQYTAYLLRRHHDGHQQLSRGTRLAEAGFHLIPVPEQLTFL</sequence>
<keyword evidence="3" id="KW-1185">Reference proteome</keyword>
<dbReference type="PATRIC" id="fig|1348663.4.peg.2432"/>
<feature type="region of interest" description="Disordered" evidence="1">
    <location>
        <begin position="1"/>
        <end position="21"/>
    </location>
</feature>
<dbReference type="Proteomes" id="UP000027178">
    <property type="component" value="Unassembled WGS sequence"/>
</dbReference>